<comment type="caution">
    <text evidence="3">The sequence shown here is derived from an EMBL/GenBank/DDBJ whole genome shotgun (WGS) entry which is preliminary data.</text>
</comment>
<feature type="signal peptide" evidence="2">
    <location>
        <begin position="1"/>
        <end position="28"/>
    </location>
</feature>
<dbReference type="Proteomes" id="UP000639338">
    <property type="component" value="Unassembled WGS sequence"/>
</dbReference>
<reference evidence="3 4" key="1">
    <citation type="submission" date="2020-08" db="EMBL/GenBank/DDBJ databases">
        <title>Aphidius gifuensis genome sequencing and assembly.</title>
        <authorList>
            <person name="Du Z."/>
        </authorList>
    </citation>
    <scope>NUCLEOTIDE SEQUENCE [LARGE SCALE GENOMIC DNA]</scope>
    <source>
        <strain evidence="3">YNYX2018</strain>
        <tissue evidence="3">Adults</tissue>
    </source>
</reference>
<accession>A0A834Y1G7</accession>
<keyword evidence="2" id="KW-0732">Signal</keyword>
<evidence type="ECO:0000313" key="3">
    <source>
        <dbReference type="EMBL" id="KAF7996216.1"/>
    </source>
</evidence>
<feature type="region of interest" description="Disordered" evidence="1">
    <location>
        <begin position="49"/>
        <end position="75"/>
    </location>
</feature>
<protein>
    <recommendedName>
        <fullName evidence="5">Odorant-binding protein</fullName>
    </recommendedName>
</protein>
<evidence type="ECO:0000256" key="1">
    <source>
        <dbReference type="SAM" id="MobiDB-lite"/>
    </source>
</evidence>
<keyword evidence="4" id="KW-1185">Reference proteome</keyword>
<evidence type="ECO:0000256" key="2">
    <source>
        <dbReference type="SAM" id="SignalP"/>
    </source>
</evidence>
<organism evidence="3 4">
    <name type="scientific">Aphidius gifuensis</name>
    <name type="common">Parasitoid wasp</name>
    <dbReference type="NCBI Taxonomy" id="684658"/>
    <lineage>
        <taxon>Eukaryota</taxon>
        <taxon>Metazoa</taxon>
        <taxon>Ecdysozoa</taxon>
        <taxon>Arthropoda</taxon>
        <taxon>Hexapoda</taxon>
        <taxon>Insecta</taxon>
        <taxon>Pterygota</taxon>
        <taxon>Neoptera</taxon>
        <taxon>Endopterygota</taxon>
        <taxon>Hymenoptera</taxon>
        <taxon>Apocrita</taxon>
        <taxon>Ichneumonoidea</taxon>
        <taxon>Braconidae</taxon>
        <taxon>Aphidiinae</taxon>
        <taxon>Aphidius</taxon>
    </lineage>
</organism>
<dbReference type="EMBL" id="JACMRX010000001">
    <property type="protein sequence ID" value="KAF7996216.1"/>
    <property type="molecule type" value="Genomic_DNA"/>
</dbReference>
<sequence length="75" mass="8427">MADFSQKVLMTMVLIGFIIFLKDIEVSAQNYDGIISDCDLDASSCTETPAIYDSDESHESDDDDSRRKRSSSSFY</sequence>
<name>A0A834Y1G7_APHGI</name>
<feature type="chain" id="PRO_5032489608" description="Odorant-binding protein" evidence="2">
    <location>
        <begin position="29"/>
        <end position="75"/>
    </location>
</feature>
<evidence type="ECO:0008006" key="5">
    <source>
        <dbReference type="Google" id="ProtNLM"/>
    </source>
</evidence>
<proteinExistence type="predicted"/>
<evidence type="ECO:0000313" key="4">
    <source>
        <dbReference type="Proteomes" id="UP000639338"/>
    </source>
</evidence>
<feature type="compositionally biased region" description="Acidic residues" evidence="1">
    <location>
        <begin position="53"/>
        <end position="63"/>
    </location>
</feature>
<gene>
    <name evidence="3" type="ORF">HCN44_001848</name>
</gene>
<dbReference type="AlphaFoldDB" id="A0A834Y1G7"/>